<dbReference type="AlphaFoldDB" id="G9YGY8"/>
<accession>G9YGY8</accession>
<organism evidence="1 2">
    <name type="scientific">Anaeroglobus geminatus F0357</name>
    <dbReference type="NCBI Taxonomy" id="861450"/>
    <lineage>
        <taxon>Bacteria</taxon>
        <taxon>Bacillati</taxon>
        <taxon>Bacillota</taxon>
        <taxon>Negativicutes</taxon>
        <taxon>Veillonellales</taxon>
        <taxon>Veillonellaceae</taxon>
        <taxon>Anaeroglobus</taxon>
    </lineage>
</organism>
<sequence>MIAIDGHGKEIVMTVETEKLTGTLAAARVHPYKTREGGATVTVFVPYNCLNNCPFCINKAEYDNPTGFSAEKICESIQRMDAITPYCDFVFTGGEPFADLRVLQQMLDIIPPTHKVYINTTLPVSALQTEDDIIAFTARNKDKITCINVSRHMQHYVVESNDGLLNRLAVPFRINCVLYKNYPKKDMIPYLERFRAVPGASIQFRFDYTETTPDNLYEADHDKILLDLKEIAVYRGLDGCRMRCGFHFDYKGLELTYHKTLPYSTIVEKDPADGMTYDILYDILIKQTGEIHSDWDGTLLDVPAYEKVVYEPYDLRWLEKVDPKTGLVFKEGRTAV</sequence>
<dbReference type="InterPro" id="IPR058240">
    <property type="entry name" value="rSAM_sf"/>
</dbReference>
<dbReference type="STRING" id="861450.HMPREF0080_00908"/>
<dbReference type="PATRIC" id="fig|861450.3.peg.859"/>
<keyword evidence="2" id="KW-1185">Reference proteome</keyword>
<dbReference type="eggNOG" id="COG0535">
    <property type="taxonomic scope" value="Bacteria"/>
</dbReference>
<dbReference type="Proteomes" id="UP000005481">
    <property type="component" value="Unassembled WGS sequence"/>
</dbReference>
<dbReference type="InterPro" id="IPR013785">
    <property type="entry name" value="Aldolase_TIM"/>
</dbReference>
<reference evidence="1 2" key="1">
    <citation type="submission" date="2011-08" db="EMBL/GenBank/DDBJ databases">
        <authorList>
            <person name="Weinstock G."/>
            <person name="Sodergren E."/>
            <person name="Clifton S."/>
            <person name="Fulton L."/>
            <person name="Fulton B."/>
            <person name="Courtney L."/>
            <person name="Fronick C."/>
            <person name="Harrison M."/>
            <person name="Strong C."/>
            <person name="Farmer C."/>
            <person name="Delahaunty K."/>
            <person name="Markovic C."/>
            <person name="Hall O."/>
            <person name="Minx P."/>
            <person name="Tomlinson C."/>
            <person name="Mitreva M."/>
            <person name="Hou S."/>
            <person name="Chen J."/>
            <person name="Wollam A."/>
            <person name="Pepin K.H."/>
            <person name="Johnson M."/>
            <person name="Bhonagiri V."/>
            <person name="Zhang X."/>
            <person name="Suruliraj S."/>
            <person name="Warren W."/>
            <person name="Chinwalla A."/>
            <person name="Mardis E.R."/>
            <person name="Wilson R.K."/>
        </authorList>
    </citation>
    <scope>NUCLEOTIDE SEQUENCE [LARGE SCALE GENOMIC DNA]</scope>
    <source>
        <strain evidence="1 2">F0357</strain>
    </source>
</reference>
<gene>
    <name evidence="1" type="ORF">HMPREF0080_00908</name>
</gene>
<dbReference type="RefSeq" id="WP_006789894.1">
    <property type="nucleotide sequence ID" value="NZ_JH417580.1"/>
</dbReference>
<name>G9YGY8_9FIRM</name>
<dbReference type="EMBL" id="AGCJ01000030">
    <property type="protein sequence ID" value="EHM41686.1"/>
    <property type="molecule type" value="Genomic_DNA"/>
</dbReference>
<dbReference type="SUPFAM" id="SSF102114">
    <property type="entry name" value="Radical SAM enzymes"/>
    <property type="match status" value="1"/>
</dbReference>
<dbReference type="Gene3D" id="3.20.20.70">
    <property type="entry name" value="Aldolase class I"/>
    <property type="match status" value="1"/>
</dbReference>
<evidence type="ECO:0008006" key="3">
    <source>
        <dbReference type="Google" id="ProtNLM"/>
    </source>
</evidence>
<dbReference type="HOGENOM" id="CLU_926681_0_0_9"/>
<protein>
    <recommendedName>
        <fullName evidence="3">Radical SAM domain protein</fullName>
    </recommendedName>
</protein>
<dbReference type="Pfam" id="PF13353">
    <property type="entry name" value="Fer4_12"/>
    <property type="match status" value="1"/>
</dbReference>
<evidence type="ECO:0000313" key="1">
    <source>
        <dbReference type="EMBL" id="EHM41686.1"/>
    </source>
</evidence>
<evidence type="ECO:0000313" key="2">
    <source>
        <dbReference type="Proteomes" id="UP000005481"/>
    </source>
</evidence>
<comment type="caution">
    <text evidence="1">The sequence shown here is derived from an EMBL/GenBank/DDBJ whole genome shotgun (WGS) entry which is preliminary data.</text>
</comment>
<proteinExistence type="predicted"/>